<dbReference type="WBParaSite" id="PSAMB.scaffold283size59227.g4379.t1">
    <property type="protein sequence ID" value="PSAMB.scaffold283size59227.g4379.t1"/>
    <property type="gene ID" value="PSAMB.scaffold283size59227.g4379"/>
</dbReference>
<proteinExistence type="predicted"/>
<dbReference type="Proteomes" id="UP000887566">
    <property type="component" value="Unplaced"/>
</dbReference>
<feature type="compositionally biased region" description="Basic residues" evidence="1">
    <location>
        <begin position="116"/>
        <end position="135"/>
    </location>
</feature>
<feature type="region of interest" description="Disordered" evidence="1">
    <location>
        <begin position="1"/>
        <end position="30"/>
    </location>
</feature>
<evidence type="ECO:0000313" key="2">
    <source>
        <dbReference type="Proteomes" id="UP000887566"/>
    </source>
</evidence>
<sequence>MLDDERANKVEDGDDDEDDDDNDDDDDETVQSAAIKWQDWAVLRLKSLLPTVHESVFLEFVRDYAVDVEAFFQNDAMCSNVLFIAPVRREIRVITSPTNVDVSAVIEPTDDEAKSAPRKSKTWQRKSSKKKKKKPGASIATP</sequence>
<accession>A0A914W1J1</accession>
<evidence type="ECO:0000256" key="1">
    <source>
        <dbReference type="SAM" id="MobiDB-lite"/>
    </source>
</evidence>
<dbReference type="AlphaFoldDB" id="A0A914W1J1"/>
<protein>
    <submittedName>
        <fullName evidence="3">Uncharacterized protein</fullName>
    </submittedName>
</protein>
<feature type="compositionally biased region" description="Basic and acidic residues" evidence="1">
    <location>
        <begin position="1"/>
        <end position="11"/>
    </location>
</feature>
<feature type="compositionally biased region" description="Acidic residues" evidence="1">
    <location>
        <begin position="12"/>
        <end position="29"/>
    </location>
</feature>
<name>A0A914W1J1_9BILA</name>
<feature type="region of interest" description="Disordered" evidence="1">
    <location>
        <begin position="103"/>
        <end position="142"/>
    </location>
</feature>
<organism evidence="2 3">
    <name type="scientific">Plectus sambesii</name>
    <dbReference type="NCBI Taxonomy" id="2011161"/>
    <lineage>
        <taxon>Eukaryota</taxon>
        <taxon>Metazoa</taxon>
        <taxon>Ecdysozoa</taxon>
        <taxon>Nematoda</taxon>
        <taxon>Chromadorea</taxon>
        <taxon>Plectida</taxon>
        <taxon>Plectina</taxon>
        <taxon>Plectoidea</taxon>
        <taxon>Plectidae</taxon>
        <taxon>Plectus</taxon>
    </lineage>
</organism>
<evidence type="ECO:0000313" key="3">
    <source>
        <dbReference type="WBParaSite" id="PSAMB.scaffold283size59227.g4379.t1"/>
    </source>
</evidence>
<keyword evidence="2" id="KW-1185">Reference proteome</keyword>
<reference evidence="3" key="1">
    <citation type="submission" date="2022-11" db="UniProtKB">
        <authorList>
            <consortium name="WormBaseParasite"/>
        </authorList>
    </citation>
    <scope>IDENTIFICATION</scope>
</reference>